<protein>
    <recommendedName>
        <fullName evidence="6">PH domain-containing protein</fullName>
    </recommendedName>
</protein>
<feature type="compositionally biased region" description="Polar residues" evidence="5">
    <location>
        <begin position="273"/>
        <end position="287"/>
    </location>
</feature>
<reference evidence="7 8" key="1">
    <citation type="submission" date="2019-12" db="EMBL/GenBank/DDBJ databases">
        <authorList>
            <person name="Floudas D."/>
            <person name="Bentzer J."/>
            <person name="Ahren D."/>
            <person name="Johansson T."/>
            <person name="Persson P."/>
            <person name="Tunlid A."/>
        </authorList>
    </citation>
    <scope>NUCLEOTIDE SEQUENCE [LARGE SCALE GENOMIC DNA]</scope>
    <source>
        <strain evidence="7 8">CBS 102.39</strain>
    </source>
</reference>
<dbReference type="GO" id="GO:0006887">
    <property type="term" value="P:exocytosis"/>
    <property type="evidence" value="ECO:0007669"/>
    <property type="project" value="TreeGrafter"/>
</dbReference>
<dbReference type="GO" id="GO:0005829">
    <property type="term" value="C:cytosol"/>
    <property type="evidence" value="ECO:0007669"/>
    <property type="project" value="TreeGrafter"/>
</dbReference>
<evidence type="ECO:0000256" key="3">
    <source>
        <dbReference type="ARBA" id="ARBA00023055"/>
    </source>
</evidence>
<keyword evidence="4" id="KW-0446">Lipid-binding</keyword>
<evidence type="ECO:0000259" key="6">
    <source>
        <dbReference type="PROSITE" id="PS50003"/>
    </source>
</evidence>
<dbReference type="InterPro" id="IPR037239">
    <property type="entry name" value="OSBP_sf"/>
</dbReference>
<evidence type="ECO:0000256" key="4">
    <source>
        <dbReference type="ARBA" id="ARBA00023121"/>
    </source>
</evidence>
<dbReference type="CDD" id="cd13289">
    <property type="entry name" value="PH_Osh3p_yeast"/>
    <property type="match status" value="1"/>
</dbReference>
<gene>
    <name evidence="7" type="ORF">D9613_001985</name>
</gene>
<name>A0A8H4VVI7_9AGAR</name>
<dbReference type="Gene3D" id="2.30.29.30">
    <property type="entry name" value="Pleckstrin-homology domain (PH domain)/Phosphotyrosine-binding domain (PTB)"/>
    <property type="match status" value="1"/>
</dbReference>
<dbReference type="InterPro" id="IPR001849">
    <property type="entry name" value="PH_domain"/>
</dbReference>
<evidence type="ECO:0000313" key="7">
    <source>
        <dbReference type="EMBL" id="KAF4623757.1"/>
    </source>
</evidence>
<keyword evidence="3" id="KW-0445">Lipid transport</keyword>
<proteinExistence type="inferred from homology"/>
<comment type="caution">
    <text evidence="7">The sequence shown here is derived from an EMBL/GenBank/DDBJ whole genome shotgun (WGS) entry which is preliminary data.</text>
</comment>
<dbReference type="InterPro" id="IPR041680">
    <property type="entry name" value="PH_8"/>
</dbReference>
<dbReference type="GO" id="GO:0006897">
    <property type="term" value="P:endocytosis"/>
    <property type="evidence" value="ECO:0007669"/>
    <property type="project" value="TreeGrafter"/>
</dbReference>
<feature type="compositionally biased region" description="Polar residues" evidence="5">
    <location>
        <begin position="327"/>
        <end position="337"/>
    </location>
</feature>
<keyword evidence="8" id="KW-1185">Reference proteome</keyword>
<dbReference type="SUPFAM" id="SSF50729">
    <property type="entry name" value="PH domain-like"/>
    <property type="match status" value="1"/>
</dbReference>
<dbReference type="PANTHER" id="PTHR10972">
    <property type="entry name" value="OXYSTEROL-BINDING PROTEIN-RELATED"/>
    <property type="match status" value="1"/>
</dbReference>
<evidence type="ECO:0000256" key="2">
    <source>
        <dbReference type="ARBA" id="ARBA00022448"/>
    </source>
</evidence>
<dbReference type="Pfam" id="PF01237">
    <property type="entry name" value="Oxysterol_BP"/>
    <property type="match status" value="1"/>
</dbReference>
<keyword evidence="2" id="KW-0813">Transport</keyword>
<dbReference type="Gene3D" id="3.30.70.3490">
    <property type="match status" value="1"/>
</dbReference>
<evidence type="ECO:0000256" key="1">
    <source>
        <dbReference type="ARBA" id="ARBA00008842"/>
    </source>
</evidence>
<feature type="region of interest" description="Disordered" evidence="5">
    <location>
        <begin position="251"/>
        <end position="287"/>
    </location>
</feature>
<dbReference type="Proteomes" id="UP000521872">
    <property type="component" value="Unassembled WGS sequence"/>
</dbReference>
<dbReference type="GO" id="GO:0034727">
    <property type="term" value="P:piecemeal microautophagy of the nucleus"/>
    <property type="evidence" value="ECO:0007669"/>
    <property type="project" value="TreeGrafter"/>
</dbReference>
<dbReference type="SMART" id="SM00233">
    <property type="entry name" value="PH"/>
    <property type="match status" value="1"/>
</dbReference>
<dbReference type="GO" id="GO:0032541">
    <property type="term" value="C:cortical endoplasmic reticulum"/>
    <property type="evidence" value="ECO:0007669"/>
    <property type="project" value="TreeGrafter"/>
</dbReference>
<dbReference type="SUPFAM" id="SSF144000">
    <property type="entry name" value="Oxysterol-binding protein-like"/>
    <property type="match status" value="1"/>
</dbReference>
<dbReference type="InterPro" id="IPR011993">
    <property type="entry name" value="PH-like_dom_sf"/>
</dbReference>
<dbReference type="GO" id="GO:0035621">
    <property type="term" value="P:ER to Golgi ceramide transport"/>
    <property type="evidence" value="ECO:0007669"/>
    <property type="project" value="TreeGrafter"/>
</dbReference>
<dbReference type="PANTHER" id="PTHR10972:SF203">
    <property type="entry name" value="OXYSTEROL-BINDING PROTEIN HOMOLOG 3"/>
    <property type="match status" value="1"/>
</dbReference>
<dbReference type="InterPro" id="IPR000648">
    <property type="entry name" value="Oxysterol-bd"/>
</dbReference>
<dbReference type="AlphaFoldDB" id="A0A8H4VVI7"/>
<comment type="similarity">
    <text evidence="1">Belongs to the OSBP family.</text>
</comment>
<feature type="compositionally biased region" description="Polar residues" evidence="5">
    <location>
        <begin position="251"/>
        <end position="261"/>
    </location>
</feature>
<feature type="domain" description="PH" evidence="6">
    <location>
        <begin position="25"/>
        <end position="117"/>
    </location>
</feature>
<organism evidence="7 8">
    <name type="scientific">Agrocybe pediades</name>
    <dbReference type="NCBI Taxonomy" id="84607"/>
    <lineage>
        <taxon>Eukaryota</taxon>
        <taxon>Fungi</taxon>
        <taxon>Dikarya</taxon>
        <taxon>Basidiomycota</taxon>
        <taxon>Agaricomycotina</taxon>
        <taxon>Agaricomycetes</taxon>
        <taxon>Agaricomycetidae</taxon>
        <taxon>Agaricales</taxon>
        <taxon>Agaricineae</taxon>
        <taxon>Strophariaceae</taxon>
        <taxon>Agrocybe</taxon>
    </lineage>
</organism>
<dbReference type="GO" id="GO:0005886">
    <property type="term" value="C:plasma membrane"/>
    <property type="evidence" value="ECO:0007669"/>
    <property type="project" value="TreeGrafter"/>
</dbReference>
<dbReference type="GO" id="GO:0120009">
    <property type="term" value="P:intermembrane lipid transfer"/>
    <property type="evidence" value="ECO:0007669"/>
    <property type="project" value="UniProtKB-ARBA"/>
</dbReference>
<feature type="region of interest" description="Disordered" evidence="5">
    <location>
        <begin position="319"/>
        <end position="339"/>
    </location>
</feature>
<evidence type="ECO:0000256" key="5">
    <source>
        <dbReference type="SAM" id="MobiDB-lite"/>
    </source>
</evidence>
<dbReference type="GO" id="GO:0030011">
    <property type="term" value="P:maintenance of cell polarity"/>
    <property type="evidence" value="ECO:0007669"/>
    <property type="project" value="TreeGrafter"/>
</dbReference>
<dbReference type="EMBL" id="JAACJL010000001">
    <property type="protein sequence ID" value="KAF4623757.1"/>
    <property type="molecule type" value="Genomic_DNA"/>
</dbReference>
<dbReference type="Gene3D" id="2.40.160.120">
    <property type="match status" value="1"/>
</dbReference>
<dbReference type="PROSITE" id="PS50003">
    <property type="entry name" value="PH_DOMAIN"/>
    <property type="match status" value="1"/>
</dbReference>
<dbReference type="Pfam" id="PF15409">
    <property type="entry name" value="PH_8"/>
    <property type="match status" value="1"/>
</dbReference>
<accession>A0A8H4VVI7</accession>
<evidence type="ECO:0000313" key="8">
    <source>
        <dbReference type="Proteomes" id="UP000521872"/>
    </source>
</evidence>
<dbReference type="GO" id="GO:0097038">
    <property type="term" value="C:perinuclear endoplasmic reticulum"/>
    <property type="evidence" value="ECO:0007669"/>
    <property type="project" value="TreeGrafter"/>
</dbReference>
<dbReference type="GO" id="GO:0032934">
    <property type="term" value="F:sterol binding"/>
    <property type="evidence" value="ECO:0007669"/>
    <property type="project" value="TreeGrafter"/>
</dbReference>
<dbReference type="FunFam" id="2.40.160.120:FF:000001">
    <property type="entry name" value="Oxysterol-binding protein"/>
    <property type="match status" value="1"/>
</dbReference>
<sequence length="724" mass="81543">MKSAHALTLSAASLTTPVLHMARPQIIYEGWVLKKRRKKMQGFARRYFTLYESGLLSYSFEPGQPIRDQIHLQNAAISTSPGRKDVHIDSNTATFHIKCLSTEDFNQWMAAIRKFISSAGVEARRLSTQRQASRKSSLNLNLSRSGLLLEEMGASFDELDHAISAFQVDLNPPKTPSLNKKQAHSKESMFGLFKKPHHAGVQVPHEPNQQSLTLPNSTRSGSESLREVRERFDALRAQYVSLVKIMQESINESSQQASLPVTTEEDEDLYQSPLHTPSATLSRSGLRDSVTSASDSVVEWFDAVDEGPQEFVVEMGQDVSEPGSRMLSGSSETSSVDTDFEECDPALSTTLESPSTRSMAVSRRTRLPCPPPSDEGSLFAILKKNVGKDLSTITFPVTFNEPLTMLQRAAEEVEYYNLLDEAARATDPVTRMSYVAAFAVSGYAHTRHRTGRKGFNPMLAETFEDVRMKFIAEKVRHNPLEIAYHAEGENWELTVTSCGKTKFWGKSLEIIPLGTNRLKIGEETFIWKKPSSFMRNLMVGTKYFEHCGNMTIENSATKYRCVVDFKQNGYWGPTNVVSAAIHDSNGTTVGQLDGKWDDQISQMLEASHFHLLWKMSPFPKDAPESYGFTYYGITLNEVTSDIEKRLPPTDSRLRPDVRALENGQLDLAEDEKLRIEGLQRERRANGAERQPRWFKQVGDEWHYAGGYWENRASGWKNSPVKPLW</sequence>